<dbReference type="RefSeq" id="XP_046004701.1">
    <property type="nucleotide sequence ID" value="XM_046155858.1"/>
</dbReference>
<dbReference type="AlphaFoldDB" id="A0A9P8XQW0"/>
<proteinExistence type="predicted"/>
<dbReference type="GeneID" id="70185404"/>
<gene>
    <name evidence="1" type="ORF">B0I36DRAFT_339167</name>
</gene>
<comment type="caution">
    <text evidence="1">The sequence shown here is derived from an EMBL/GenBank/DDBJ whole genome shotgun (WGS) entry which is preliminary data.</text>
</comment>
<protein>
    <submittedName>
        <fullName evidence="1">Uncharacterized protein</fullName>
    </submittedName>
</protein>
<accession>A0A9P8XQW0</accession>
<name>A0A9P8XQW0_9PEZI</name>
<dbReference type="EMBL" id="JAGTJQ010000014">
    <property type="protein sequence ID" value="KAH7012436.1"/>
    <property type="molecule type" value="Genomic_DNA"/>
</dbReference>
<organism evidence="1 2">
    <name type="scientific">Microdochium trichocladiopsis</name>
    <dbReference type="NCBI Taxonomy" id="1682393"/>
    <lineage>
        <taxon>Eukaryota</taxon>
        <taxon>Fungi</taxon>
        <taxon>Dikarya</taxon>
        <taxon>Ascomycota</taxon>
        <taxon>Pezizomycotina</taxon>
        <taxon>Sordariomycetes</taxon>
        <taxon>Xylariomycetidae</taxon>
        <taxon>Xylariales</taxon>
        <taxon>Microdochiaceae</taxon>
        <taxon>Microdochium</taxon>
    </lineage>
</organism>
<dbReference type="OrthoDB" id="4731637at2759"/>
<reference evidence="1" key="1">
    <citation type="journal article" date="2021" name="Nat. Commun.">
        <title>Genetic determinants of endophytism in the Arabidopsis root mycobiome.</title>
        <authorList>
            <person name="Mesny F."/>
            <person name="Miyauchi S."/>
            <person name="Thiergart T."/>
            <person name="Pickel B."/>
            <person name="Atanasova L."/>
            <person name="Karlsson M."/>
            <person name="Huettel B."/>
            <person name="Barry K.W."/>
            <person name="Haridas S."/>
            <person name="Chen C."/>
            <person name="Bauer D."/>
            <person name="Andreopoulos W."/>
            <person name="Pangilinan J."/>
            <person name="LaButti K."/>
            <person name="Riley R."/>
            <person name="Lipzen A."/>
            <person name="Clum A."/>
            <person name="Drula E."/>
            <person name="Henrissat B."/>
            <person name="Kohler A."/>
            <person name="Grigoriev I.V."/>
            <person name="Martin F.M."/>
            <person name="Hacquard S."/>
        </authorList>
    </citation>
    <scope>NUCLEOTIDE SEQUENCE</scope>
    <source>
        <strain evidence="1">MPI-CAGE-CH-0230</strain>
    </source>
</reference>
<evidence type="ECO:0000313" key="2">
    <source>
        <dbReference type="Proteomes" id="UP000756346"/>
    </source>
</evidence>
<dbReference type="Proteomes" id="UP000756346">
    <property type="component" value="Unassembled WGS sequence"/>
</dbReference>
<keyword evidence="2" id="KW-1185">Reference proteome</keyword>
<sequence>MLLKQEHEKGSFELHYMATNDMPADGLTKNLTRQKFEDFRKHMSLENISHMLPQAK</sequence>
<evidence type="ECO:0000313" key="1">
    <source>
        <dbReference type="EMBL" id="KAH7012436.1"/>
    </source>
</evidence>